<dbReference type="AlphaFoldDB" id="A0A1I5XBK8"/>
<dbReference type="SUPFAM" id="SSF47413">
    <property type="entry name" value="lambda repressor-like DNA-binding domains"/>
    <property type="match status" value="1"/>
</dbReference>
<proteinExistence type="predicted"/>
<dbReference type="GO" id="GO:0003677">
    <property type="term" value="F:DNA binding"/>
    <property type="evidence" value="ECO:0007669"/>
    <property type="project" value="UniProtKB-KW"/>
</dbReference>
<keyword evidence="2" id="KW-0238">DNA-binding</keyword>
<dbReference type="RefSeq" id="WP_093575688.1">
    <property type="nucleotide sequence ID" value="NZ_FOWC01000010.1"/>
</dbReference>
<dbReference type="InterPro" id="IPR011990">
    <property type="entry name" value="TPR-like_helical_dom_sf"/>
</dbReference>
<dbReference type="OrthoDB" id="3420984at2"/>
<dbReference type="CDD" id="cd00093">
    <property type="entry name" value="HTH_XRE"/>
    <property type="match status" value="1"/>
</dbReference>
<dbReference type="InterPro" id="IPR010982">
    <property type="entry name" value="Lambda_DNA-bd_dom_sf"/>
</dbReference>
<dbReference type="Gene3D" id="1.25.40.10">
    <property type="entry name" value="Tetratricopeptide repeat domain"/>
    <property type="match status" value="1"/>
</dbReference>
<dbReference type="STRING" id="112413.SAMN05421854_110141"/>
<dbReference type="SMART" id="SM00530">
    <property type="entry name" value="HTH_XRE"/>
    <property type="match status" value="1"/>
</dbReference>
<name>A0A1I5XBK8_9PSEU</name>
<dbReference type="EMBL" id="FOWC01000010">
    <property type="protein sequence ID" value="SFQ29355.1"/>
    <property type="molecule type" value="Genomic_DNA"/>
</dbReference>
<dbReference type="Pfam" id="PF01381">
    <property type="entry name" value="HTH_3"/>
    <property type="match status" value="1"/>
</dbReference>
<gene>
    <name evidence="2" type="ORF">SAMN05421854_110141</name>
</gene>
<dbReference type="Proteomes" id="UP000199137">
    <property type="component" value="Unassembled WGS sequence"/>
</dbReference>
<sequence length="398" mass="43636">MREDLAANLRRYRGRMTQPELSERSGVSVETIRKIEQAAEYNPTLNLLVKLATALDIPLSQLVKVPAGVPSGNPEEGVMALRRVLSPVDDLTGMDPYADVDESRLTIAEAEREAGAAWGEYWSGKYEKLTALLPATIAHVRATAAVVPAHERARADELLSRLYWCTGCTLVHLGHTDPAWLAIRLARESAEHGKDELLDATIRGSIAWQLLVQGRYTDAHQIAIRAAMTIEPGSSPALPALSAYGSLVITAATAAGRDQRVEEARDLISHAREIAARIGVDRHDYETYFGPSQVVMQSVDVAVVTEDYETALELAKDMPRDNGLPLASRCRHLADKALALTRTGHYSAALDTLLTAEAQGQDWIQHQSLPKRTTEELLDRDNKASRLRTFAKRIGVAV</sequence>
<protein>
    <submittedName>
        <fullName evidence="2">DNA-binding transcriptional regulator, XRE-family HTH domain</fullName>
    </submittedName>
</protein>
<dbReference type="Gene3D" id="1.10.260.40">
    <property type="entry name" value="lambda repressor-like DNA-binding domains"/>
    <property type="match status" value="1"/>
</dbReference>
<dbReference type="InterPro" id="IPR001387">
    <property type="entry name" value="Cro/C1-type_HTH"/>
</dbReference>
<accession>A0A1I5XBK8</accession>
<feature type="domain" description="HTH cro/C1-type" evidence="1">
    <location>
        <begin position="16"/>
        <end position="62"/>
    </location>
</feature>
<evidence type="ECO:0000259" key="1">
    <source>
        <dbReference type="PROSITE" id="PS50943"/>
    </source>
</evidence>
<organism evidence="2 3">
    <name type="scientific">Amycolatopsis rubida</name>
    <dbReference type="NCBI Taxonomy" id="112413"/>
    <lineage>
        <taxon>Bacteria</taxon>
        <taxon>Bacillati</taxon>
        <taxon>Actinomycetota</taxon>
        <taxon>Actinomycetes</taxon>
        <taxon>Pseudonocardiales</taxon>
        <taxon>Pseudonocardiaceae</taxon>
        <taxon>Amycolatopsis</taxon>
    </lineage>
</organism>
<dbReference type="PROSITE" id="PS50943">
    <property type="entry name" value="HTH_CROC1"/>
    <property type="match status" value="1"/>
</dbReference>
<evidence type="ECO:0000313" key="2">
    <source>
        <dbReference type="EMBL" id="SFQ29355.1"/>
    </source>
</evidence>
<evidence type="ECO:0000313" key="3">
    <source>
        <dbReference type="Proteomes" id="UP000199137"/>
    </source>
</evidence>
<reference evidence="2 3" key="1">
    <citation type="submission" date="2016-10" db="EMBL/GenBank/DDBJ databases">
        <authorList>
            <person name="de Groot N.N."/>
        </authorList>
    </citation>
    <scope>NUCLEOTIDE SEQUENCE [LARGE SCALE GENOMIC DNA]</scope>
    <source>
        <strain evidence="2 3">DSM 44637</strain>
    </source>
</reference>